<feature type="non-terminal residue" evidence="1">
    <location>
        <position position="439"/>
    </location>
</feature>
<keyword evidence="2" id="KW-1185">Reference proteome</keyword>
<dbReference type="AlphaFoldDB" id="A0A428NF21"/>
<protein>
    <recommendedName>
        <fullName evidence="3">F-box domain-containing protein</fullName>
    </recommendedName>
</protein>
<proteinExistence type="predicted"/>
<gene>
    <name evidence="1" type="ORF">CEP54_016336</name>
</gene>
<organism evidence="1 2">
    <name type="scientific">Fusarium duplospermum</name>
    <dbReference type="NCBI Taxonomy" id="1325734"/>
    <lineage>
        <taxon>Eukaryota</taxon>
        <taxon>Fungi</taxon>
        <taxon>Dikarya</taxon>
        <taxon>Ascomycota</taxon>
        <taxon>Pezizomycotina</taxon>
        <taxon>Sordariomycetes</taxon>
        <taxon>Hypocreomycetidae</taxon>
        <taxon>Hypocreales</taxon>
        <taxon>Nectriaceae</taxon>
        <taxon>Fusarium</taxon>
        <taxon>Fusarium solani species complex</taxon>
    </lineage>
</organism>
<dbReference type="Proteomes" id="UP000288168">
    <property type="component" value="Unassembled WGS sequence"/>
</dbReference>
<dbReference type="OrthoDB" id="5101512at2759"/>
<name>A0A428NF21_9HYPO</name>
<reference evidence="1 2" key="1">
    <citation type="submission" date="2017-06" db="EMBL/GenBank/DDBJ databases">
        <title>Comparative genomic analysis of Ambrosia Fusariam Clade fungi.</title>
        <authorList>
            <person name="Stajich J.E."/>
            <person name="Carrillo J."/>
            <person name="Kijimoto T."/>
            <person name="Eskalen A."/>
            <person name="O'Donnell K."/>
            <person name="Kasson M."/>
        </authorList>
    </citation>
    <scope>NUCLEOTIDE SEQUENCE [LARGE SCALE GENOMIC DNA]</scope>
    <source>
        <strain evidence="1 2">NRRL62584</strain>
    </source>
</reference>
<evidence type="ECO:0000313" key="1">
    <source>
        <dbReference type="EMBL" id="RSL39368.1"/>
    </source>
</evidence>
<accession>A0A428NF21</accession>
<evidence type="ECO:0000313" key="2">
    <source>
        <dbReference type="Proteomes" id="UP000288168"/>
    </source>
</evidence>
<dbReference type="EMBL" id="NKCI01000639">
    <property type="protein sequence ID" value="RSL39368.1"/>
    <property type="molecule type" value="Genomic_DNA"/>
</dbReference>
<comment type="caution">
    <text evidence="1">The sequence shown here is derived from an EMBL/GenBank/DDBJ whole genome shotgun (WGS) entry which is preliminary data.</text>
</comment>
<sequence>MSQANILTTNMAPLCRLPAELVLQIMRSLSLFDLRNVIAASPGFFRSFLSARRCILQPFTTQLRTEMFQNEHLLSRALLASRLRLLPQADPVPGPMVRSKIETIMQSQPLSPTTWEGSLPILYDLYQQRQEVDQLIGEYATEAWDKLSYDFRRERGIKSPLIGYSFFGPVKLSPAEVYRLEKGFMLFEIHRHSLHYSHPRLLRTKLSPDMILHNWNFCTISETDKLRDWKLRAFQSILRFVLDGYRRLIHEVEHQLSHASPELTQSEFDHVWRFRHRTVHQELLYAVYLSSRGYGLLRNLQKAHKVQLRQFILVSFSAMSFHERPARENLNNGTITYLPIHSCINTDSGTWSKKRIIGKLRTKISGYSAGVTGIGEPKGRKLATCRSGQILGAGVGDDVKKALNSEGGDDCGQAFDSRCISDSQEESTPIRKGGIFVVS</sequence>
<evidence type="ECO:0008006" key="3">
    <source>
        <dbReference type="Google" id="ProtNLM"/>
    </source>
</evidence>